<proteinExistence type="predicted"/>
<reference evidence="1 2" key="1">
    <citation type="submission" date="2023-07" db="EMBL/GenBank/DDBJ databases">
        <title>The novel representative of Negativicutes class, Anaeroselena agilis gen. nov. sp. nov.</title>
        <authorList>
            <person name="Prokofeva M.I."/>
            <person name="Elcheninov A.G."/>
            <person name="Klyukina A."/>
            <person name="Kublanov I.V."/>
            <person name="Frolov E.N."/>
            <person name="Podosokorskaya O.A."/>
        </authorList>
    </citation>
    <scope>NUCLEOTIDE SEQUENCE [LARGE SCALE GENOMIC DNA]</scope>
    <source>
        <strain evidence="1 2">4137-cl</strain>
    </source>
</reference>
<dbReference type="RefSeq" id="WP_413779172.1">
    <property type="nucleotide sequence ID" value="NZ_JAUOZS010000001.1"/>
</dbReference>
<protein>
    <recommendedName>
        <fullName evidence="3">Threonine synthase</fullName>
    </recommendedName>
</protein>
<dbReference type="EMBL" id="JAUOZS010000001">
    <property type="protein sequence ID" value="MDT8900636.1"/>
    <property type="molecule type" value="Genomic_DNA"/>
</dbReference>
<evidence type="ECO:0008006" key="3">
    <source>
        <dbReference type="Google" id="ProtNLM"/>
    </source>
</evidence>
<name>A0ABU3NXT2_9FIRM</name>
<accession>A0ABU3NXT2</accession>
<organism evidence="1 2">
    <name type="scientific">Anaeroselena agilis</name>
    <dbReference type="NCBI Taxonomy" id="3063788"/>
    <lineage>
        <taxon>Bacteria</taxon>
        <taxon>Bacillati</taxon>
        <taxon>Bacillota</taxon>
        <taxon>Negativicutes</taxon>
        <taxon>Acetonemataceae</taxon>
        <taxon>Anaeroselena</taxon>
    </lineage>
</organism>
<sequence>MGKEYVNCDRCGAQFESAAHGLCPRCTKEVVIVPKAEYDRLQERDKFLSCLEAAGVDNWEGYEDACAMRDVREDS</sequence>
<dbReference type="Proteomes" id="UP001254848">
    <property type="component" value="Unassembled WGS sequence"/>
</dbReference>
<evidence type="ECO:0000313" key="2">
    <source>
        <dbReference type="Proteomes" id="UP001254848"/>
    </source>
</evidence>
<gene>
    <name evidence="1" type="ORF">Q4T40_05200</name>
</gene>
<evidence type="ECO:0000313" key="1">
    <source>
        <dbReference type="EMBL" id="MDT8900636.1"/>
    </source>
</evidence>
<dbReference type="InterPro" id="IPR058007">
    <property type="entry name" value="Gp5.9"/>
</dbReference>
<dbReference type="Pfam" id="PF25708">
    <property type="entry name" value="Phage_T7_Gp5_9"/>
    <property type="match status" value="1"/>
</dbReference>
<comment type="caution">
    <text evidence="1">The sequence shown here is derived from an EMBL/GenBank/DDBJ whole genome shotgun (WGS) entry which is preliminary data.</text>
</comment>
<keyword evidence="2" id="KW-1185">Reference proteome</keyword>